<protein>
    <recommendedName>
        <fullName evidence="4">HTH gntR-type domain-containing protein</fullName>
    </recommendedName>
</protein>
<dbReference type="InterPro" id="IPR036388">
    <property type="entry name" value="WH-like_DNA-bd_sf"/>
</dbReference>
<dbReference type="PROSITE" id="PS50949">
    <property type="entry name" value="HTH_GNTR"/>
    <property type="match status" value="1"/>
</dbReference>
<dbReference type="AlphaFoldDB" id="A0A1S8YST6"/>
<evidence type="ECO:0000313" key="6">
    <source>
        <dbReference type="Proteomes" id="UP000190667"/>
    </source>
</evidence>
<dbReference type="CDD" id="cd06267">
    <property type="entry name" value="PBP1_LacI_sugar_binding-like"/>
    <property type="match status" value="1"/>
</dbReference>
<name>A0A1S8YST6_9GAMM</name>
<dbReference type="STRING" id="1926881.BTJ39_00660"/>
<organism evidence="5 6">
    <name type="scientific">Izhakiella australiensis</name>
    <dbReference type="NCBI Taxonomy" id="1926881"/>
    <lineage>
        <taxon>Bacteria</taxon>
        <taxon>Pseudomonadati</taxon>
        <taxon>Pseudomonadota</taxon>
        <taxon>Gammaproteobacteria</taxon>
        <taxon>Enterobacterales</taxon>
        <taxon>Erwiniaceae</taxon>
        <taxon>Izhakiella</taxon>
    </lineage>
</organism>
<dbReference type="Pfam" id="PF00392">
    <property type="entry name" value="GntR"/>
    <property type="match status" value="1"/>
</dbReference>
<dbReference type="SUPFAM" id="SSF46785">
    <property type="entry name" value="Winged helix' DNA-binding domain"/>
    <property type="match status" value="1"/>
</dbReference>
<dbReference type="PANTHER" id="PTHR30146:SF145">
    <property type="entry name" value="RIBOSE OPERON REPRESSOR"/>
    <property type="match status" value="1"/>
</dbReference>
<gene>
    <name evidence="5" type="ORF">BTJ39_00660</name>
</gene>
<dbReference type="InterPro" id="IPR046335">
    <property type="entry name" value="LacI/GalR-like_sensor"/>
</dbReference>
<dbReference type="SMART" id="SM00345">
    <property type="entry name" value="HTH_GNTR"/>
    <property type="match status" value="1"/>
</dbReference>
<accession>A0A1S8YST6</accession>
<dbReference type="Gene3D" id="1.10.10.10">
    <property type="entry name" value="Winged helix-like DNA-binding domain superfamily/Winged helix DNA-binding domain"/>
    <property type="match status" value="1"/>
</dbReference>
<dbReference type="Pfam" id="PF13377">
    <property type="entry name" value="Peripla_BP_3"/>
    <property type="match status" value="1"/>
</dbReference>
<dbReference type="Proteomes" id="UP000190667">
    <property type="component" value="Unassembled WGS sequence"/>
</dbReference>
<evidence type="ECO:0000313" key="5">
    <source>
        <dbReference type="EMBL" id="OON41713.1"/>
    </source>
</evidence>
<evidence type="ECO:0000256" key="3">
    <source>
        <dbReference type="ARBA" id="ARBA00023163"/>
    </source>
</evidence>
<keyword evidence="1" id="KW-0805">Transcription regulation</keyword>
<evidence type="ECO:0000256" key="2">
    <source>
        <dbReference type="ARBA" id="ARBA00023125"/>
    </source>
</evidence>
<sequence>MARTNKLAQISQDLEQRIRSGLYGQGQRLPTENSLCQQYAVSRPTLARALSALRDKGLIRSTQGSGHYVTFADTPSLAVPADELSLGILAPRMEENESGFLFEQIFRCIASLSQQFNFSLVWNGVIALGHGASRQAVIRKMDEVVERYVKNGVKGVFFIPIEFHPAAPEINRLMLEKLAHYGIGVVLLDGDVEAWPARSQWDLVGIDNIAAGTMVTRHLLNSKPRRIDFLCEQFSANTVAMRRMGYQLALLESGIAPLPDWQHAGDLNDRAFLLDLLSAGMTDVVCANDFTAMKLLAACSQSGHSVNVVGFDNNEYSALMGIPLTTWKQPFEEIARSAIFAMLTRLQYPDDAPRHLQLGGTLIVRASCGQNAG</sequence>
<dbReference type="PANTHER" id="PTHR30146">
    <property type="entry name" value="LACI-RELATED TRANSCRIPTIONAL REPRESSOR"/>
    <property type="match status" value="1"/>
</dbReference>
<dbReference type="InterPro" id="IPR028082">
    <property type="entry name" value="Peripla_BP_I"/>
</dbReference>
<proteinExistence type="predicted"/>
<keyword evidence="3" id="KW-0804">Transcription</keyword>
<reference evidence="5 6" key="1">
    <citation type="submission" date="2016-12" db="EMBL/GenBank/DDBJ databases">
        <title>Izhakiella australiana sp. nov. of genus Izhakiella isolated from Australian desert.</title>
        <authorList>
            <person name="Ji M."/>
        </authorList>
    </citation>
    <scope>NUCLEOTIDE SEQUENCE [LARGE SCALE GENOMIC DNA]</scope>
    <source>
        <strain evidence="5 6">D4N98</strain>
    </source>
</reference>
<keyword evidence="2" id="KW-0238">DNA-binding</keyword>
<dbReference type="Gene3D" id="3.40.50.2300">
    <property type="match status" value="2"/>
</dbReference>
<dbReference type="CDD" id="cd07377">
    <property type="entry name" value="WHTH_GntR"/>
    <property type="match status" value="1"/>
</dbReference>
<feature type="domain" description="HTH gntR-type" evidence="4">
    <location>
        <begin position="4"/>
        <end position="72"/>
    </location>
</feature>
<dbReference type="RefSeq" id="WP_078000736.1">
    <property type="nucleotide sequence ID" value="NZ_MRUL01000001.1"/>
</dbReference>
<keyword evidence="6" id="KW-1185">Reference proteome</keyword>
<dbReference type="EMBL" id="MRUL01000001">
    <property type="protein sequence ID" value="OON41713.1"/>
    <property type="molecule type" value="Genomic_DNA"/>
</dbReference>
<dbReference type="GO" id="GO:0003700">
    <property type="term" value="F:DNA-binding transcription factor activity"/>
    <property type="evidence" value="ECO:0007669"/>
    <property type="project" value="InterPro"/>
</dbReference>
<dbReference type="OrthoDB" id="9808698at2"/>
<comment type="caution">
    <text evidence="5">The sequence shown here is derived from an EMBL/GenBank/DDBJ whole genome shotgun (WGS) entry which is preliminary data.</text>
</comment>
<dbReference type="InterPro" id="IPR036390">
    <property type="entry name" value="WH_DNA-bd_sf"/>
</dbReference>
<dbReference type="GO" id="GO:0000976">
    <property type="term" value="F:transcription cis-regulatory region binding"/>
    <property type="evidence" value="ECO:0007669"/>
    <property type="project" value="TreeGrafter"/>
</dbReference>
<dbReference type="PRINTS" id="PR00035">
    <property type="entry name" value="HTHGNTR"/>
</dbReference>
<dbReference type="InterPro" id="IPR000524">
    <property type="entry name" value="Tscrpt_reg_HTH_GntR"/>
</dbReference>
<evidence type="ECO:0000259" key="4">
    <source>
        <dbReference type="PROSITE" id="PS50949"/>
    </source>
</evidence>
<dbReference type="SUPFAM" id="SSF53822">
    <property type="entry name" value="Periplasmic binding protein-like I"/>
    <property type="match status" value="1"/>
</dbReference>
<evidence type="ECO:0000256" key="1">
    <source>
        <dbReference type="ARBA" id="ARBA00023015"/>
    </source>
</evidence>